<dbReference type="Proteomes" id="UP000054563">
    <property type="component" value="Unassembled WGS sequence"/>
</dbReference>
<accession>A0A0J8S1F8</accession>
<evidence type="ECO:0000313" key="2">
    <source>
        <dbReference type="EMBL" id="KMU91205.1"/>
    </source>
</evidence>
<dbReference type="AlphaFoldDB" id="A0A0J8S1F8"/>
<gene>
    <name evidence="2" type="ORF">CIHG_09017</name>
</gene>
<dbReference type="VEuPathDB" id="FungiDB:CIHG_09017"/>
<name>A0A0J8S1F8_COCIT</name>
<organism evidence="2 3">
    <name type="scientific">Coccidioides immitis H538.4</name>
    <dbReference type="NCBI Taxonomy" id="396776"/>
    <lineage>
        <taxon>Eukaryota</taxon>
        <taxon>Fungi</taxon>
        <taxon>Dikarya</taxon>
        <taxon>Ascomycota</taxon>
        <taxon>Pezizomycotina</taxon>
        <taxon>Eurotiomycetes</taxon>
        <taxon>Eurotiomycetidae</taxon>
        <taxon>Onygenales</taxon>
        <taxon>Onygenaceae</taxon>
        <taxon>Coccidioides</taxon>
    </lineage>
</organism>
<dbReference type="EMBL" id="DS017033">
    <property type="protein sequence ID" value="KMU91205.1"/>
    <property type="molecule type" value="Genomic_DNA"/>
</dbReference>
<reference evidence="3" key="1">
    <citation type="journal article" date="2010" name="Genome Res.">
        <title>Population genomic sequencing of Coccidioides fungi reveals recent hybridization and transposon control.</title>
        <authorList>
            <person name="Neafsey D.E."/>
            <person name="Barker B.M."/>
            <person name="Sharpton T.J."/>
            <person name="Stajich J.E."/>
            <person name="Park D.J."/>
            <person name="Whiston E."/>
            <person name="Hung C.-Y."/>
            <person name="McMahan C."/>
            <person name="White J."/>
            <person name="Sykes S."/>
            <person name="Heiman D."/>
            <person name="Young S."/>
            <person name="Zeng Q."/>
            <person name="Abouelleil A."/>
            <person name="Aftuck L."/>
            <person name="Bessette D."/>
            <person name="Brown A."/>
            <person name="FitzGerald M."/>
            <person name="Lui A."/>
            <person name="Macdonald J.P."/>
            <person name="Priest M."/>
            <person name="Orbach M.J."/>
            <person name="Galgiani J.N."/>
            <person name="Kirkland T.N."/>
            <person name="Cole G.T."/>
            <person name="Birren B.W."/>
            <person name="Henn M.R."/>
            <person name="Taylor J.W."/>
            <person name="Rounsley S.D."/>
        </authorList>
    </citation>
    <scope>NUCLEOTIDE SEQUENCE [LARGE SCALE GENOMIC DNA]</scope>
    <source>
        <strain evidence="3">H538.4</strain>
    </source>
</reference>
<evidence type="ECO:0000313" key="3">
    <source>
        <dbReference type="Proteomes" id="UP000054563"/>
    </source>
</evidence>
<proteinExistence type="predicted"/>
<protein>
    <submittedName>
        <fullName evidence="2">Uncharacterized protein</fullName>
    </submittedName>
</protein>
<feature type="region of interest" description="Disordered" evidence="1">
    <location>
        <begin position="1"/>
        <end position="23"/>
    </location>
</feature>
<sequence length="143" mass="16004">MRKGALPLPGTQREAFHPGRSSSKKLQLAELATLWKEQPFRRRTGPGMRGKGRGCLQQLLAAVESANCPGEQNYMLRAMDRLEGRLLMERQREHGVYERADKERNPRAGGHLLDEKDLEMDAKSASECSSAGWLMGTWPPVCA</sequence>
<evidence type="ECO:0000256" key="1">
    <source>
        <dbReference type="SAM" id="MobiDB-lite"/>
    </source>
</evidence>